<dbReference type="SUPFAM" id="SSF54534">
    <property type="entry name" value="FKBP-like"/>
    <property type="match status" value="1"/>
</dbReference>
<dbReference type="PROSITE" id="PS50059">
    <property type="entry name" value="FKBP_PPIASE"/>
    <property type="match status" value="1"/>
</dbReference>
<evidence type="ECO:0000259" key="15">
    <source>
        <dbReference type="PROSITE" id="PS50059"/>
    </source>
</evidence>
<evidence type="ECO:0000256" key="12">
    <source>
        <dbReference type="PROSITE-ProRule" id="PRU00277"/>
    </source>
</evidence>
<evidence type="ECO:0000256" key="1">
    <source>
        <dbReference type="ARBA" id="ARBA00000971"/>
    </source>
</evidence>
<comment type="caution">
    <text evidence="17">The sequence shown here is derived from an EMBL/GenBank/DDBJ whole genome shotgun (WGS) entry which is preliminary data.</text>
</comment>
<keyword evidence="19" id="KW-1185">Reference proteome</keyword>
<dbReference type="InterPro" id="IPR027304">
    <property type="entry name" value="Trigger_fact/SurA_dom_sf"/>
</dbReference>
<evidence type="ECO:0000256" key="14">
    <source>
        <dbReference type="SAM" id="MobiDB-lite"/>
    </source>
</evidence>
<name>A0A7Y9FJF9_9CELL</name>
<dbReference type="InterPro" id="IPR036611">
    <property type="entry name" value="Trigger_fac_ribosome-bd_sf"/>
</dbReference>
<evidence type="ECO:0000313" key="19">
    <source>
        <dbReference type="Proteomes" id="UP000618382"/>
    </source>
</evidence>
<comment type="catalytic activity">
    <reaction evidence="1 11 12">
        <text>[protein]-peptidylproline (omega=180) = [protein]-peptidylproline (omega=0)</text>
        <dbReference type="Rhea" id="RHEA:16237"/>
        <dbReference type="Rhea" id="RHEA-COMP:10747"/>
        <dbReference type="Rhea" id="RHEA-COMP:10748"/>
        <dbReference type="ChEBI" id="CHEBI:83833"/>
        <dbReference type="ChEBI" id="CHEBI:83834"/>
        <dbReference type="EC" id="5.2.1.8"/>
    </reaction>
</comment>
<dbReference type="PIRSF" id="PIRSF003095">
    <property type="entry name" value="Trigger_factor"/>
    <property type="match status" value="1"/>
</dbReference>
<dbReference type="InterPro" id="IPR046357">
    <property type="entry name" value="PPIase_dom_sf"/>
</dbReference>
<feature type="region of interest" description="Disordered" evidence="14">
    <location>
        <begin position="429"/>
        <end position="458"/>
    </location>
</feature>
<keyword evidence="5 11" id="KW-0132">Cell division</keyword>
<keyword evidence="7 11" id="KW-0143">Chaperone</keyword>
<comment type="similarity">
    <text evidence="2 11 13">Belongs to the FKBP-type PPIase family. Tig subfamily.</text>
</comment>
<sequence length="458" mass="48903">MKSAVETLEPTKVKLSVEVTYDELKPSIEHAYQHIAEQVTVPGFRKGKVPPRIIDQRVGRPAVIEHAVNEGLSGFYAEAVRENKLRPMGQPDVQVTKVPGLTAAPAGEEGELHFTAEVEVRPEVTLPDLDGLTVTVDDVEVSDEDVQGRLDALRERFGSLVGVDRPAQEGDFVQIDLTATIGDEQVDQVAGVSYQIGSGNMLEGLDEALTGLSAGESTTFTTALAGGERAGEEASVAVTATAVKERQLPEVDDEFAQLASEFDTIEELQADLREQAARIKASNQAVQARDALLEALVGGTEIPVPAGVVEAEVHRHLESESRLEDDEHRTEVTGEATTALRNQILLDTLAEALEVKVSQPELLDYLVSASRQYGMDPNTFIQTLDQQGQIPMMVGEVARSKALAVALRKVTVVDGSGAEVDLSEYIGTDEEDAAADAADAAEEAAAEAAEESTADAKA</sequence>
<dbReference type="GO" id="GO:0043335">
    <property type="term" value="P:protein unfolding"/>
    <property type="evidence" value="ECO:0007669"/>
    <property type="project" value="TreeGrafter"/>
</dbReference>
<dbReference type="SUPFAM" id="SSF109998">
    <property type="entry name" value="Triger factor/SurA peptide-binding domain-like"/>
    <property type="match status" value="1"/>
</dbReference>
<keyword evidence="8 11" id="KW-0413">Isomerase</keyword>
<evidence type="ECO:0000256" key="5">
    <source>
        <dbReference type="ARBA" id="ARBA00022618"/>
    </source>
</evidence>
<evidence type="ECO:0000313" key="17">
    <source>
        <dbReference type="EMBL" id="NYD88012.1"/>
    </source>
</evidence>
<dbReference type="InterPro" id="IPR008881">
    <property type="entry name" value="Trigger_fac_ribosome-bd_bac"/>
</dbReference>
<evidence type="ECO:0000256" key="7">
    <source>
        <dbReference type="ARBA" id="ARBA00023186"/>
    </source>
</evidence>
<evidence type="ECO:0000256" key="3">
    <source>
        <dbReference type="ARBA" id="ARBA00013194"/>
    </source>
</evidence>
<evidence type="ECO:0000256" key="13">
    <source>
        <dbReference type="RuleBase" id="RU003914"/>
    </source>
</evidence>
<evidence type="ECO:0000256" key="6">
    <source>
        <dbReference type="ARBA" id="ARBA00023110"/>
    </source>
</evidence>
<keyword evidence="6 11" id="KW-0697">Rotamase</keyword>
<dbReference type="Pfam" id="PF05698">
    <property type="entry name" value="Trigger_C"/>
    <property type="match status" value="1"/>
</dbReference>
<gene>
    <name evidence="11 16" type="primary">tig</name>
    <name evidence="17" type="ORF">BKA21_003561</name>
    <name evidence="16" type="ORF">Col01nite_36680</name>
</gene>
<proteinExistence type="inferred from homology"/>
<evidence type="ECO:0000256" key="8">
    <source>
        <dbReference type="ARBA" id="ARBA00023235"/>
    </source>
</evidence>
<evidence type="ECO:0000256" key="4">
    <source>
        <dbReference type="ARBA" id="ARBA00016902"/>
    </source>
</evidence>
<dbReference type="GO" id="GO:0044183">
    <property type="term" value="F:protein folding chaperone"/>
    <property type="evidence" value="ECO:0007669"/>
    <property type="project" value="TreeGrafter"/>
</dbReference>
<dbReference type="GO" id="GO:0003755">
    <property type="term" value="F:peptidyl-prolyl cis-trans isomerase activity"/>
    <property type="evidence" value="ECO:0007669"/>
    <property type="project" value="UniProtKB-UniRule"/>
</dbReference>
<keyword evidence="11" id="KW-0963">Cytoplasm</keyword>
<dbReference type="EMBL" id="JACCBK010000001">
    <property type="protein sequence ID" value="NYD88012.1"/>
    <property type="molecule type" value="Genomic_DNA"/>
</dbReference>
<comment type="subcellular location">
    <subcellularLocation>
        <location evidence="11">Cytoplasm</location>
    </subcellularLocation>
    <text evidence="11">About half TF is bound to the ribosome near the polypeptide exit tunnel while the other half is free in the cytoplasm.</text>
</comment>
<dbReference type="GO" id="GO:0051301">
    <property type="term" value="P:cell division"/>
    <property type="evidence" value="ECO:0007669"/>
    <property type="project" value="UniProtKB-KW"/>
</dbReference>
<keyword evidence="9 11" id="KW-0131">Cell cycle</keyword>
<evidence type="ECO:0000313" key="16">
    <source>
        <dbReference type="EMBL" id="GIG34509.1"/>
    </source>
</evidence>
<dbReference type="Proteomes" id="UP000577956">
    <property type="component" value="Unassembled WGS sequence"/>
</dbReference>
<dbReference type="EC" id="5.2.1.8" evidence="3 11"/>
<dbReference type="GO" id="GO:0015031">
    <property type="term" value="P:protein transport"/>
    <property type="evidence" value="ECO:0007669"/>
    <property type="project" value="UniProtKB-UniRule"/>
</dbReference>
<dbReference type="EMBL" id="BONN01000018">
    <property type="protein sequence ID" value="GIG34509.1"/>
    <property type="molecule type" value="Genomic_DNA"/>
</dbReference>
<evidence type="ECO:0000256" key="9">
    <source>
        <dbReference type="ARBA" id="ARBA00023306"/>
    </source>
</evidence>
<protein>
    <recommendedName>
        <fullName evidence="4 11">Trigger factor</fullName>
        <shortName evidence="11">TF</shortName>
        <ecNumber evidence="3 11">5.2.1.8</ecNumber>
    </recommendedName>
    <alternativeName>
        <fullName evidence="10 11">PPIase</fullName>
    </alternativeName>
</protein>
<dbReference type="SUPFAM" id="SSF102735">
    <property type="entry name" value="Trigger factor ribosome-binding domain"/>
    <property type="match status" value="1"/>
</dbReference>
<dbReference type="InterPro" id="IPR008880">
    <property type="entry name" value="Trigger_fac_C"/>
</dbReference>
<reference evidence="16 19" key="2">
    <citation type="submission" date="2021-01" db="EMBL/GenBank/DDBJ databases">
        <title>Whole genome shotgun sequence of Cellulomonas oligotrophica NBRC 109435.</title>
        <authorList>
            <person name="Komaki H."/>
            <person name="Tamura T."/>
        </authorList>
    </citation>
    <scope>NUCLEOTIDE SEQUENCE [LARGE SCALE GENOMIC DNA]</scope>
    <source>
        <strain evidence="16 19">NBRC 109435</strain>
    </source>
</reference>
<evidence type="ECO:0000256" key="2">
    <source>
        <dbReference type="ARBA" id="ARBA00005464"/>
    </source>
</evidence>
<dbReference type="GO" id="GO:0043022">
    <property type="term" value="F:ribosome binding"/>
    <property type="evidence" value="ECO:0007669"/>
    <property type="project" value="TreeGrafter"/>
</dbReference>
<comment type="function">
    <text evidence="11">Involved in protein export. Acts as a chaperone by maintaining the newly synthesized protein in an open conformation. Functions as a peptidyl-prolyl cis-trans isomerase.</text>
</comment>
<organism evidence="17 18">
    <name type="scientific">Cellulomonas oligotrophica</name>
    <dbReference type="NCBI Taxonomy" id="931536"/>
    <lineage>
        <taxon>Bacteria</taxon>
        <taxon>Bacillati</taxon>
        <taxon>Actinomycetota</taxon>
        <taxon>Actinomycetes</taxon>
        <taxon>Micrococcales</taxon>
        <taxon>Cellulomonadaceae</taxon>
        <taxon>Cellulomonas</taxon>
    </lineage>
</organism>
<dbReference type="Proteomes" id="UP000618382">
    <property type="component" value="Unassembled WGS sequence"/>
</dbReference>
<dbReference type="Gene3D" id="3.30.70.1050">
    <property type="entry name" value="Trigger factor ribosome-binding domain"/>
    <property type="match status" value="1"/>
</dbReference>
<evidence type="ECO:0000313" key="18">
    <source>
        <dbReference type="Proteomes" id="UP000577956"/>
    </source>
</evidence>
<dbReference type="InterPro" id="IPR037041">
    <property type="entry name" value="Trigger_fac_C_sf"/>
</dbReference>
<comment type="domain">
    <text evidence="11">Consists of 3 domains; the N-terminus binds the ribosome, the middle domain has PPIase activity, while the C-terminus has intrinsic chaperone activity on its own.</text>
</comment>
<dbReference type="AlphaFoldDB" id="A0A7Y9FJF9"/>
<dbReference type="PANTHER" id="PTHR30560:SF3">
    <property type="entry name" value="TRIGGER FACTOR-LIKE PROTEIN TIG, CHLOROPLASTIC"/>
    <property type="match status" value="1"/>
</dbReference>
<dbReference type="InterPro" id="IPR001179">
    <property type="entry name" value="PPIase_FKBP_dom"/>
</dbReference>
<dbReference type="InterPro" id="IPR005215">
    <property type="entry name" value="Trig_fac"/>
</dbReference>
<dbReference type="GO" id="GO:0051083">
    <property type="term" value="P:'de novo' cotranslational protein folding"/>
    <property type="evidence" value="ECO:0007669"/>
    <property type="project" value="TreeGrafter"/>
</dbReference>
<accession>A0A7Y9FJF9</accession>
<dbReference type="GO" id="GO:0005737">
    <property type="term" value="C:cytoplasm"/>
    <property type="evidence" value="ECO:0007669"/>
    <property type="project" value="UniProtKB-SubCell"/>
</dbReference>
<dbReference type="Gene3D" id="1.10.3120.10">
    <property type="entry name" value="Trigger factor, C-terminal domain"/>
    <property type="match status" value="1"/>
</dbReference>
<dbReference type="Pfam" id="PF05697">
    <property type="entry name" value="Trigger_N"/>
    <property type="match status" value="1"/>
</dbReference>
<feature type="domain" description="PPIase FKBP-type" evidence="15">
    <location>
        <begin position="170"/>
        <end position="252"/>
    </location>
</feature>
<reference evidence="17 18" key="1">
    <citation type="submission" date="2020-07" db="EMBL/GenBank/DDBJ databases">
        <title>Sequencing the genomes of 1000 actinobacteria strains.</title>
        <authorList>
            <person name="Klenk H.-P."/>
        </authorList>
    </citation>
    <scope>NUCLEOTIDE SEQUENCE [LARGE SCALE GENOMIC DNA]</scope>
    <source>
        <strain evidence="17 18">DSM 24482</strain>
    </source>
</reference>
<dbReference type="RefSeq" id="WP_140460332.1">
    <property type="nucleotide sequence ID" value="NZ_BAABFI010000006.1"/>
</dbReference>
<dbReference type="HAMAP" id="MF_00303">
    <property type="entry name" value="Trigger_factor_Tig"/>
    <property type="match status" value="1"/>
</dbReference>
<dbReference type="PANTHER" id="PTHR30560">
    <property type="entry name" value="TRIGGER FACTOR CHAPERONE AND PEPTIDYL-PROLYL CIS/TRANS ISOMERASE"/>
    <property type="match status" value="1"/>
</dbReference>
<dbReference type="Pfam" id="PF00254">
    <property type="entry name" value="FKBP_C"/>
    <property type="match status" value="1"/>
</dbReference>
<evidence type="ECO:0000256" key="10">
    <source>
        <dbReference type="ARBA" id="ARBA00029986"/>
    </source>
</evidence>
<dbReference type="NCBIfam" id="TIGR00115">
    <property type="entry name" value="tig"/>
    <property type="match status" value="1"/>
</dbReference>
<evidence type="ECO:0000256" key="11">
    <source>
        <dbReference type="HAMAP-Rule" id="MF_00303"/>
    </source>
</evidence>
<dbReference type="Gene3D" id="3.10.50.40">
    <property type="match status" value="1"/>
</dbReference>